<proteinExistence type="predicted"/>
<accession>A0ABX8A5K8</accession>
<feature type="domain" description="SnoaL-like" evidence="1">
    <location>
        <begin position="12"/>
        <end position="112"/>
    </location>
</feature>
<gene>
    <name evidence="2" type="ORF">GO999_24230</name>
</gene>
<name>A0ABX8A5K8_9RALS</name>
<evidence type="ECO:0000313" key="2">
    <source>
        <dbReference type="EMBL" id="QUP61564.1"/>
    </source>
</evidence>
<evidence type="ECO:0000259" key="1">
    <source>
        <dbReference type="Pfam" id="PF12680"/>
    </source>
</evidence>
<dbReference type="Pfam" id="PF12680">
    <property type="entry name" value="SnoaL_2"/>
    <property type="match status" value="1"/>
</dbReference>
<dbReference type="RefSeq" id="WP_197343060.1">
    <property type="nucleotide sequence ID" value="NZ_CP046675.1"/>
</dbReference>
<organism evidence="2 3">
    <name type="scientific">Ralstonia nicotianae</name>
    <dbReference type="NCBI Taxonomy" id="3037696"/>
    <lineage>
        <taxon>Bacteria</taxon>
        <taxon>Pseudomonadati</taxon>
        <taxon>Pseudomonadota</taxon>
        <taxon>Betaproteobacteria</taxon>
        <taxon>Burkholderiales</taxon>
        <taxon>Burkholderiaceae</taxon>
        <taxon>Ralstonia</taxon>
        <taxon>Ralstonia solanacearum species complex</taxon>
    </lineage>
</organism>
<reference evidence="3" key="1">
    <citation type="submission" date="2019-12" db="EMBL/GenBank/DDBJ databases">
        <title>Whole-genome sequence of tobacco pathogen Ralstonia pseudosolanacearum strain RS, originating from Yunnan province of China.</title>
        <authorList>
            <person name="Lu C.-H."/>
        </authorList>
    </citation>
    <scope>NUCLEOTIDE SEQUENCE [LARGE SCALE GENOMIC DNA]</scope>
    <source>
        <strain evidence="3">RS</strain>
        <plasmid evidence="3">pRS</plasmid>
    </source>
</reference>
<dbReference type="Gene3D" id="3.10.450.50">
    <property type="match status" value="1"/>
</dbReference>
<evidence type="ECO:0000313" key="3">
    <source>
        <dbReference type="Proteomes" id="UP000680989"/>
    </source>
</evidence>
<sequence>MNEQMNETIDFVRRVYRETDTMDVRRLSAYLTHDCTLCFANGAPLVGRAAIEHDLGGFMAMVDGMRHEIDDAWRIDDTILSRLQVTYTRKDGVRKRYPAAIIWRMRGHRISRFEIYVDISTLFA</sequence>
<keyword evidence="2" id="KW-0614">Plasmid</keyword>
<dbReference type="SUPFAM" id="SSF54427">
    <property type="entry name" value="NTF2-like"/>
    <property type="match status" value="1"/>
</dbReference>
<geneLocation type="plasmid" evidence="2 3">
    <name>pRS</name>
</geneLocation>
<dbReference type="InterPro" id="IPR037401">
    <property type="entry name" value="SnoaL-like"/>
</dbReference>
<dbReference type="InterPro" id="IPR032710">
    <property type="entry name" value="NTF2-like_dom_sf"/>
</dbReference>
<dbReference type="Proteomes" id="UP000680989">
    <property type="component" value="Plasmid pRS"/>
</dbReference>
<keyword evidence="3" id="KW-1185">Reference proteome</keyword>
<protein>
    <submittedName>
        <fullName evidence="2">Nuclear transport factor 2 family protein</fullName>
    </submittedName>
</protein>
<dbReference type="EMBL" id="CP046675">
    <property type="protein sequence ID" value="QUP61564.1"/>
    <property type="molecule type" value="Genomic_DNA"/>
</dbReference>